<feature type="compositionally biased region" description="Acidic residues" evidence="1">
    <location>
        <begin position="104"/>
        <end position="116"/>
    </location>
</feature>
<name>A0A8H7EYW2_AGABI</name>
<evidence type="ECO:0000313" key="3">
    <source>
        <dbReference type="EMBL" id="KAF7768036.1"/>
    </source>
</evidence>
<feature type="compositionally biased region" description="Acidic residues" evidence="1">
    <location>
        <begin position="337"/>
        <end position="346"/>
    </location>
</feature>
<feature type="compositionally biased region" description="Basic and acidic residues" evidence="1">
    <location>
        <begin position="44"/>
        <end position="72"/>
    </location>
</feature>
<feature type="compositionally biased region" description="Polar residues" evidence="1">
    <location>
        <begin position="347"/>
        <end position="357"/>
    </location>
</feature>
<evidence type="ECO:0000313" key="4">
    <source>
        <dbReference type="Proteomes" id="UP000629468"/>
    </source>
</evidence>
<dbReference type="EMBL" id="JABXXO010000010">
    <property type="protein sequence ID" value="KAF7768036.1"/>
    <property type="molecule type" value="Genomic_DNA"/>
</dbReference>
<evidence type="ECO:0000259" key="2">
    <source>
        <dbReference type="PROSITE" id="PS50053"/>
    </source>
</evidence>
<feature type="region of interest" description="Disordered" evidence="1">
    <location>
        <begin position="433"/>
        <end position="500"/>
    </location>
</feature>
<feature type="compositionally biased region" description="Basic and acidic residues" evidence="1">
    <location>
        <begin position="82"/>
        <end position="93"/>
    </location>
</feature>
<sequence>MSDPTTSRPRPKPRPRLPSSKQPSDSLASVPIDSDDLFVVNRGRTKETWRKLEALNKDTSRHSSDAESHDGGESISPRKRQKTDGAPRWKRDQQALQMLSVELSDSDGSDSDSDIEIIDRTTRKGKGKGVALPSKGERCSKSRSITPPPEVPAAVLENARNLIRRAVELKRASSPTVYEDDFDASTDTIVLDPELERIAEAVKAQSIRNLKTGEGEKLSVKVKWQKHPLSPAEPELVLSYKIPRDESFRNLFDSVARDIRIHVSILVLTHKNKRLFASATPDALGLWGEAEFVGCHSGTYEYLQKEARDKRQTPSPAKERPPHHPVSENTNFINILSDDEDSDDEAFSNQLNNQPDTQPSSSRKSSPPQPQASQESEAESDDGGKFKLVLRSDKSAKDIALIVRPTTKCGSIVKAYIKKIGLTDQYPHIFDENGSASAPAAPPTTTRGRGGRGRGGRGRGRGRGKAKVQAETPNVPLSDPRITVDGDRMENDAEIGDADLEDGDMVDVVGL</sequence>
<dbReference type="InterPro" id="IPR000626">
    <property type="entry name" value="Ubiquitin-like_dom"/>
</dbReference>
<accession>A0A8H7EYW2</accession>
<dbReference type="Gene3D" id="3.10.20.90">
    <property type="entry name" value="Phosphatidylinositol 3-kinase Catalytic Subunit, Chain A, domain 1"/>
    <property type="match status" value="2"/>
</dbReference>
<reference evidence="3 4" key="1">
    <citation type="journal article" name="Sci. Rep.">
        <title>Telomere-to-telomere assembled and centromere annotated genomes of the two main subspecies of the button mushroom Agaricus bisporus reveal especially polymorphic chromosome ends.</title>
        <authorList>
            <person name="Sonnenberg A.S.M."/>
            <person name="Sedaghat-Telgerd N."/>
            <person name="Lavrijssen B."/>
            <person name="Ohm R.A."/>
            <person name="Hendrickx P.M."/>
            <person name="Scholtmeijer K."/>
            <person name="Baars J.J.P."/>
            <person name="van Peer A."/>
        </authorList>
    </citation>
    <scope>NUCLEOTIDE SEQUENCE [LARGE SCALE GENOMIC DNA]</scope>
    <source>
        <strain evidence="3 4">H119_p4</strain>
    </source>
</reference>
<gene>
    <name evidence="3" type="ORF">Agabi119p4_7279</name>
</gene>
<comment type="caution">
    <text evidence="3">The sequence shown here is derived from an EMBL/GenBank/DDBJ whole genome shotgun (WGS) entry which is preliminary data.</text>
</comment>
<dbReference type="PROSITE" id="PS50053">
    <property type="entry name" value="UBIQUITIN_2"/>
    <property type="match status" value="1"/>
</dbReference>
<feature type="region of interest" description="Disordered" evidence="1">
    <location>
        <begin position="305"/>
        <end position="385"/>
    </location>
</feature>
<protein>
    <recommendedName>
        <fullName evidence="2">Ubiquitin-like domain-containing protein</fullName>
    </recommendedName>
</protein>
<organism evidence="3 4">
    <name type="scientific">Agaricus bisporus var. burnettii</name>
    <dbReference type="NCBI Taxonomy" id="192524"/>
    <lineage>
        <taxon>Eukaryota</taxon>
        <taxon>Fungi</taxon>
        <taxon>Dikarya</taxon>
        <taxon>Basidiomycota</taxon>
        <taxon>Agaricomycotina</taxon>
        <taxon>Agaricomycetes</taxon>
        <taxon>Agaricomycetidae</taxon>
        <taxon>Agaricales</taxon>
        <taxon>Agaricineae</taxon>
        <taxon>Agaricaceae</taxon>
        <taxon>Agaricus</taxon>
    </lineage>
</organism>
<dbReference type="AlphaFoldDB" id="A0A8H7EYW2"/>
<dbReference type="Proteomes" id="UP000629468">
    <property type="component" value="Unassembled WGS sequence"/>
</dbReference>
<feature type="domain" description="Ubiquitin-like" evidence="2">
    <location>
        <begin position="465"/>
        <end position="509"/>
    </location>
</feature>
<feature type="compositionally biased region" description="Basic and acidic residues" evidence="1">
    <location>
        <begin position="482"/>
        <end position="491"/>
    </location>
</feature>
<evidence type="ECO:0000256" key="1">
    <source>
        <dbReference type="SAM" id="MobiDB-lite"/>
    </source>
</evidence>
<proteinExistence type="predicted"/>
<feature type="region of interest" description="Disordered" evidence="1">
    <location>
        <begin position="1"/>
        <end position="150"/>
    </location>
</feature>
<feature type="compositionally biased region" description="Low complexity" evidence="1">
    <location>
        <begin position="358"/>
        <end position="375"/>
    </location>
</feature>
<feature type="compositionally biased region" description="Basic residues" evidence="1">
    <location>
        <begin position="449"/>
        <end position="466"/>
    </location>
</feature>
<feature type="compositionally biased region" description="Basic and acidic residues" evidence="1">
    <location>
        <begin position="305"/>
        <end position="326"/>
    </location>
</feature>